<sequence>MNYSNETKPAKILNLRSLKEINESLYLERNSDNAYFSAKKPENNSDRAVFSLATSDINIQPLVRQVICTNKGKRYNNYQSFVVEPKDKSMGIAIIMLKLEEHQTFFCNVRILPLNTLSDIAEPEIDSKLLTVNLEKSKCVLKTDITITASNTGEAMYSVHDVDVNGISDLVTPSEIVELKRELEFQGSKLIAHYFQEILSIVVNENPSNTGKLPVIPDEYILNLPPDQLKEMISANAISGCIAIEIIGSNVIQDLNRDWTAAGAFIGYLI</sequence>
<dbReference type="EMBL" id="FOIU01000001">
    <property type="protein sequence ID" value="SEW03126.1"/>
    <property type="molecule type" value="Genomic_DNA"/>
</dbReference>
<dbReference type="RefSeq" id="WP_089790664.1">
    <property type="nucleotide sequence ID" value="NZ_FOIU01000001.1"/>
</dbReference>
<dbReference type="STRING" id="356305.SAMN05421841_0712"/>
<dbReference type="AlphaFoldDB" id="A0A1I0NQF6"/>
<dbReference type="Proteomes" id="UP000199469">
    <property type="component" value="Unassembled WGS sequence"/>
</dbReference>
<name>A0A1I0NQF6_9FLAO</name>
<reference evidence="2" key="1">
    <citation type="submission" date="2016-10" db="EMBL/GenBank/DDBJ databases">
        <authorList>
            <person name="Varghese N."/>
            <person name="Submissions S."/>
        </authorList>
    </citation>
    <scope>NUCLEOTIDE SEQUENCE [LARGE SCALE GENOMIC DNA]</scope>
    <source>
        <strain evidence="2">DSM 17724</strain>
    </source>
</reference>
<evidence type="ECO:0000313" key="2">
    <source>
        <dbReference type="Proteomes" id="UP000199469"/>
    </source>
</evidence>
<protein>
    <submittedName>
        <fullName evidence="1">Uncharacterized protein</fullName>
    </submittedName>
</protein>
<keyword evidence="2" id="KW-1185">Reference proteome</keyword>
<gene>
    <name evidence="1" type="ORF">SAMN05421841_0712</name>
</gene>
<organism evidence="1 2">
    <name type="scientific">Chryseobacterium wanjuense</name>
    <dbReference type="NCBI Taxonomy" id="356305"/>
    <lineage>
        <taxon>Bacteria</taxon>
        <taxon>Pseudomonadati</taxon>
        <taxon>Bacteroidota</taxon>
        <taxon>Flavobacteriia</taxon>
        <taxon>Flavobacteriales</taxon>
        <taxon>Weeksellaceae</taxon>
        <taxon>Chryseobacterium group</taxon>
        <taxon>Chryseobacterium</taxon>
    </lineage>
</organism>
<proteinExistence type="predicted"/>
<dbReference type="OrthoDB" id="1269051at2"/>
<evidence type="ECO:0000313" key="1">
    <source>
        <dbReference type="EMBL" id="SEW03126.1"/>
    </source>
</evidence>
<accession>A0A1I0NQF6</accession>